<keyword evidence="1" id="KW-0472">Membrane</keyword>
<name>A0A5B7HDA4_PORTR</name>
<gene>
    <name evidence="2" type="ORF">E2C01_061973</name>
</gene>
<organism evidence="2 3">
    <name type="scientific">Portunus trituberculatus</name>
    <name type="common">Swimming crab</name>
    <name type="synonym">Neptunus trituberculatus</name>
    <dbReference type="NCBI Taxonomy" id="210409"/>
    <lineage>
        <taxon>Eukaryota</taxon>
        <taxon>Metazoa</taxon>
        <taxon>Ecdysozoa</taxon>
        <taxon>Arthropoda</taxon>
        <taxon>Crustacea</taxon>
        <taxon>Multicrustacea</taxon>
        <taxon>Malacostraca</taxon>
        <taxon>Eumalacostraca</taxon>
        <taxon>Eucarida</taxon>
        <taxon>Decapoda</taxon>
        <taxon>Pleocyemata</taxon>
        <taxon>Brachyura</taxon>
        <taxon>Eubrachyura</taxon>
        <taxon>Portunoidea</taxon>
        <taxon>Portunidae</taxon>
        <taxon>Portuninae</taxon>
        <taxon>Portunus</taxon>
    </lineage>
</organism>
<dbReference type="EMBL" id="VSRR010026763">
    <property type="protein sequence ID" value="MPC67789.1"/>
    <property type="molecule type" value="Genomic_DNA"/>
</dbReference>
<keyword evidence="1" id="KW-1133">Transmembrane helix</keyword>
<dbReference type="Proteomes" id="UP000324222">
    <property type="component" value="Unassembled WGS sequence"/>
</dbReference>
<keyword evidence="1" id="KW-0812">Transmembrane</keyword>
<sequence>MRVSPSQECLPTLEPCLVLLRCDVVVWQRVECGVMPSWCGLIAELSVVWFDLIVVFRWRGLVRFC</sequence>
<protein>
    <submittedName>
        <fullName evidence="2">Uncharacterized protein</fullName>
    </submittedName>
</protein>
<dbReference type="AlphaFoldDB" id="A0A5B7HDA4"/>
<accession>A0A5B7HDA4</accession>
<keyword evidence="3" id="KW-1185">Reference proteome</keyword>
<comment type="caution">
    <text evidence="2">The sequence shown here is derived from an EMBL/GenBank/DDBJ whole genome shotgun (WGS) entry which is preliminary data.</text>
</comment>
<feature type="transmembrane region" description="Helical" evidence="1">
    <location>
        <begin position="35"/>
        <end position="56"/>
    </location>
</feature>
<evidence type="ECO:0000313" key="2">
    <source>
        <dbReference type="EMBL" id="MPC67789.1"/>
    </source>
</evidence>
<proteinExistence type="predicted"/>
<reference evidence="2 3" key="1">
    <citation type="submission" date="2019-05" db="EMBL/GenBank/DDBJ databases">
        <title>Another draft genome of Portunus trituberculatus and its Hox gene families provides insights of decapod evolution.</title>
        <authorList>
            <person name="Jeong J.-H."/>
            <person name="Song I."/>
            <person name="Kim S."/>
            <person name="Choi T."/>
            <person name="Kim D."/>
            <person name="Ryu S."/>
            <person name="Kim W."/>
        </authorList>
    </citation>
    <scope>NUCLEOTIDE SEQUENCE [LARGE SCALE GENOMIC DNA]</scope>
    <source>
        <tissue evidence="2">Muscle</tissue>
    </source>
</reference>
<evidence type="ECO:0000256" key="1">
    <source>
        <dbReference type="SAM" id="Phobius"/>
    </source>
</evidence>
<evidence type="ECO:0000313" key="3">
    <source>
        <dbReference type="Proteomes" id="UP000324222"/>
    </source>
</evidence>